<name>A0A4R4YF65_9ACTN</name>
<proteinExistence type="predicted"/>
<reference evidence="1 2" key="1">
    <citation type="submission" date="2019-03" db="EMBL/GenBank/DDBJ databases">
        <title>Draft genome sequences of novel Actinobacteria.</title>
        <authorList>
            <person name="Sahin N."/>
            <person name="Ay H."/>
            <person name="Saygin H."/>
        </authorList>
    </citation>
    <scope>NUCLEOTIDE SEQUENCE [LARGE SCALE GENOMIC DNA]</scope>
    <source>
        <strain evidence="1 2">JCM 13523</strain>
    </source>
</reference>
<gene>
    <name evidence="1" type="ORF">E1263_41715</name>
</gene>
<feature type="non-terminal residue" evidence="1">
    <location>
        <position position="1"/>
    </location>
</feature>
<sequence>DLTPPIRFLPEYDNLYLAHADRSRWSNTPKQLQSLYTQGTLLQDGHPNATWRIPNPAKSQATLEITPLTKLAKKTQSAITPEAQALLTFTNPTADHDIRFLTP</sequence>
<dbReference type="GO" id="GO:0003677">
    <property type="term" value="F:DNA binding"/>
    <property type="evidence" value="ECO:0007669"/>
    <property type="project" value="UniProtKB-KW"/>
</dbReference>
<evidence type="ECO:0000313" key="1">
    <source>
        <dbReference type="EMBL" id="TDD43385.1"/>
    </source>
</evidence>
<dbReference type="Proteomes" id="UP000295124">
    <property type="component" value="Unassembled WGS sequence"/>
</dbReference>
<comment type="caution">
    <text evidence="1">The sequence shown here is derived from an EMBL/GenBank/DDBJ whole genome shotgun (WGS) entry which is preliminary data.</text>
</comment>
<protein>
    <submittedName>
        <fullName evidence="1">Winged helix DNA-binding domain-containing protein</fullName>
    </submittedName>
</protein>
<dbReference type="EMBL" id="SMKX01000262">
    <property type="protein sequence ID" value="TDD43385.1"/>
    <property type="molecule type" value="Genomic_DNA"/>
</dbReference>
<accession>A0A4R4YF65</accession>
<dbReference type="Pfam" id="PF06224">
    <property type="entry name" value="AlkZ-like"/>
    <property type="match status" value="1"/>
</dbReference>
<organism evidence="1 2">
    <name type="scientific">Kribbella antibiotica</name>
    <dbReference type="NCBI Taxonomy" id="190195"/>
    <lineage>
        <taxon>Bacteria</taxon>
        <taxon>Bacillati</taxon>
        <taxon>Actinomycetota</taxon>
        <taxon>Actinomycetes</taxon>
        <taxon>Propionibacteriales</taxon>
        <taxon>Kribbellaceae</taxon>
        <taxon>Kribbella</taxon>
    </lineage>
</organism>
<evidence type="ECO:0000313" key="2">
    <source>
        <dbReference type="Proteomes" id="UP000295124"/>
    </source>
</evidence>
<dbReference type="RefSeq" id="WP_165956940.1">
    <property type="nucleotide sequence ID" value="NZ_SMKX01000262.1"/>
</dbReference>
<dbReference type="AlphaFoldDB" id="A0A4R4YF65"/>
<keyword evidence="1" id="KW-0238">DNA-binding</keyword>
<keyword evidence="2" id="KW-1185">Reference proteome</keyword>
<dbReference type="InterPro" id="IPR009351">
    <property type="entry name" value="AlkZ-like"/>
</dbReference>